<dbReference type="STRING" id="34103.SAMN05421778_12340"/>
<dbReference type="PANTHER" id="PTHR38784">
    <property type="entry name" value="SUCROSE PHOSPHORYLASE"/>
    <property type="match status" value="1"/>
</dbReference>
<protein>
    <submittedName>
        <fullName evidence="1">YaeQ family protein</fullName>
    </submittedName>
</protein>
<dbReference type="InterPro" id="IPR009822">
    <property type="entry name" value="YaeQ"/>
</dbReference>
<keyword evidence="2" id="KW-1185">Reference proteome</keyword>
<comment type="caution">
    <text evidence="1">The sequence shown here is derived from an EMBL/GenBank/DDBJ whole genome shotgun (WGS) entry which is preliminary data.</text>
</comment>
<gene>
    <name evidence="1" type="ORF">X805_41430</name>
</gene>
<dbReference type="PIRSF" id="PIRSF011484">
    <property type="entry name" value="YaeQ"/>
    <property type="match status" value="1"/>
</dbReference>
<dbReference type="InterPro" id="IPR011335">
    <property type="entry name" value="Restrct_endonuc-II-like"/>
</dbReference>
<dbReference type="Pfam" id="PF07152">
    <property type="entry name" value="YaeQ"/>
    <property type="match status" value="1"/>
</dbReference>
<dbReference type="PANTHER" id="PTHR38784:SF1">
    <property type="entry name" value="SUCROSE PHOSPHORYLASE"/>
    <property type="match status" value="1"/>
</dbReference>
<dbReference type="PATRIC" id="fig|1286631.3.peg.4032"/>
<dbReference type="EMBL" id="AZRA01000168">
    <property type="protein sequence ID" value="KDB50262.1"/>
    <property type="molecule type" value="Genomic_DNA"/>
</dbReference>
<dbReference type="Proteomes" id="UP000026714">
    <property type="component" value="Unassembled WGS sequence"/>
</dbReference>
<proteinExistence type="predicted"/>
<dbReference type="Gene3D" id="3.10.640.10">
    <property type="entry name" value="Restriction endonuclease-like alpha-beta roll domain"/>
    <property type="match status" value="1"/>
</dbReference>
<dbReference type="SMART" id="SM01322">
    <property type="entry name" value="YaeQ"/>
    <property type="match status" value="1"/>
</dbReference>
<evidence type="ECO:0000313" key="1">
    <source>
        <dbReference type="EMBL" id="KDB50262.1"/>
    </source>
</evidence>
<dbReference type="RefSeq" id="WP_037486296.1">
    <property type="nucleotide sequence ID" value="NZ_AZRA01000168.1"/>
</dbReference>
<name>A0A059KFK9_9BURK</name>
<dbReference type="SUPFAM" id="SSF52980">
    <property type="entry name" value="Restriction endonuclease-like"/>
    <property type="match status" value="1"/>
</dbReference>
<organism evidence="1 2">
    <name type="scientific">Sphaerotilus natans subsp. natans DSM 6575</name>
    <dbReference type="NCBI Taxonomy" id="1286631"/>
    <lineage>
        <taxon>Bacteria</taxon>
        <taxon>Pseudomonadati</taxon>
        <taxon>Pseudomonadota</taxon>
        <taxon>Betaproteobacteria</taxon>
        <taxon>Burkholderiales</taxon>
        <taxon>Sphaerotilaceae</taxon>
        <taxon>Sphaerotilus</taxon>
    </lineage>
</organism>
<accession>A0A059KFK9</accession>
<dbReference type="AlphaFoldDB" id="A0A059KFK9"/>
<dbReference type="eggNOG" id="COG4681">
    <property type="taxonomic scope" value="Bacteria"/>
</dbReference>
<sequence>MAIRSTVHKADLSIADMDRHHYADHSLTLARHPSETEERLMVRLVAFSMHAEERLTPAGGISTEDEPDFWHLDDTGSIRLWLQVGLPDERLLRKASGRSDEVILYTYGGRKAEAWRQDNAAALAKLSKLTIWYLPDDECEALLPLVERTMRLGATIQDGHLLLAGDKASVEITPQLWQRGQAG</sequence>
<reference evidence="1 2" key="1">
    <citation type="journal article" date="2014" name="FEMS Microbiol. Ecol.">
        <title>Sphaerotilus natans encrusted with nanoball-shaped Fe(III) oxide minerals formed by nitrate-reducing mixotrophic Fe(II) oxidation.</title>
        <authorList>
            <person name="Park S."/>
            <person name="Kim D.H."/>
            <person name="Lee J.H."/>
            <person name="Hur H.G."/>
        </authorList>
    </citation>
    <scope>NUCLEOTIDE SEQUENCE [LARGE SCALE GENOMIC DNA]</scope>
    <source>
        <strain evidence="1 2">DSM 6575</strain>
    </source>
</reference>
<evidence type="ECO:0000313" key="2">
    <source>
        <dbReference type="Proteomes" id="UP000026714"/>
    </source>
</evidence>
<dbReference type="InterPro" id="IPR038590">
    <property type="entry name" value="YaeQ_sf"/>
</dbReference>